<feature type="transmembrane region" description="Helical" evidence="1">
    <location>
        <begin position="201"/>
        <end position="225"/>
    </location>
</feature>
<gene>
    <name evidence="2" type="ORF">AAAT05_09550</name>
</gene>
<feature type="transmembrane region" description="Helical" evidence="1">
    <location>
        <begin position="257"/>
        <end position="279"/>
    </location>
</feature>
<keyword evidence="3" id="KW-1185">Reference proteome</keyword>
<feature type="transmembrane region" description="Helical" evidence="1">
    <location>
        <begin position="108"/>
        <end position="129"/>
    </location>
</feature>
<feature type="transmembrane region" description="Helical" evidence="1">
    <location>
        <begin position="19"/>
        <end position="36"/>
    </location>
</feature>
<keyword evidence="1" id="KW-1133">Transmembrane helix</keyword>
<organism evidence="2 3">
    <name type="scientific">Paratractidigestivibacter faecalis</name>
    <dbReference type="NCBI Taxonomy" id="2292441"/>
    <lineage>
        <taxon>Bacteria</taxon>
        <taxon>Bacillati</taxon>
        <taxon>Actinomycetota</taxon>
        <taxon>Coriobacteriia</taxon>
        <taxon>Coriobacteriales</taxon>
        <taxon>Atopobiaceae</taxon>
        <taxon>Paratractidigestivibacter</taxon>
    </lineage>
</organism>
<proteinExistence type="predicted"/>
<sequence>MDAFIQFFTSADVTLSNKLLEVMYILIGLVSVYTGVRNAKDSTNEKRVGSAVFWIVLGVLFIFGKWIPAAATGALLFVMVIPAIAGQVDKGKEGAPTTEEMQGNFEHIGMKIFAPAICIGLFALLFALFTKISSLVGMTFGVLVGAVLLLAFNRKNSPKVFLDDCRRMLDVVGPLSMLPTLLAGLGAVFTAAGVGDVISQLVSGIIPSGNAIVGVIVYAVGMALFTMIMGNAFAAITVMTVGIGAPFVLALGADPTIIGGLALTCGYCGTLMTPMAANFNIVPVAILDMKDNYGVIKKQVPIAIFMLVVQIVIMILFGL</sequence>
<evidence type="ECO:0000313" key="2">
    <source>
        <dbReference type="EMBL" id="MEQ2638581.1"/>
    </source>
</evidence>
<dbReference type="Proteomes" id="UP001478817">
    <property type="component" value="Unassembled WGS sequence"/>
</dbReference>
<name>A0ABV1IKL0_9ACTN</name>
<keyword evidence="1" id="KW-0472">Membrane</keyword>
<dbReference type="EMBL" id="JBBNGS010000026">
    <property type="protein sequence ID" value="MEQ2638581.1"/>
    <property type="molecule type" value="Genomic_DNA"/>
</dbReference>
<evidence type="ECO:0000313" key="3">
    <source>
        <dbReference type="Proteomes" id="UP001478817"/>
    </source>
</evidence>
<keyword evidence="1" id="KW-0812">Transmembrane</keyword>
<feature type="transmembrane region" description="Helical" evidence="1">
    <location>
        <begin position="48"/>
        <end position="64"/>
    </location>
</feature>
<reference evidence="2 3" key="1">
    <citation type="submission" date="2024-04" db="EMBL/GenBank/DDBJ databases">
        <title>Human intestinal bacterial collection.</title>
        <authorList>
            <person name="Pauvert C."/>
            <person name="Hitch T.C.A."/>
            <person name="Clavel T."/>
        </authorList>
    </citation>
    <scope>NUCLEOTIDE SEQUENCE [LARGE SCALE GENOMIC DNA]</scope>
    <source>
        <strain evidence="2 3">CLA-AA-H197</strain>
    </source>
</reference>
<feature type="transmembrane region" description="Helical" evidence="1">
    <location>
        <begin position="135"/>
        <end position="152"/>
    </location>
</feature>
<evidence type="ECO:0000256" key="1">
    <source>
        <dbReference type="SAM" id="Phobius"/>
    </source>
</evidence>
<protein>
    <submittedName>
        <fullName evidence="2">DUF979 domain-containing protein</fullName>
    </submittedName>
</protein>
<accession>A0ABV1IKL0</accession>
<dbReference type="RefSeq" id="WP_120179336.1">
    <property type="nucleotide sequence ID" value="NZ_JBBNGS010000026.1"/>
</dbReference>
<feature type="transmembrane region" description="Helical" evidence="1">
    <location>
        <begin position="70"/>
        <end position="88"/>
    </location>
</feature>
<dbReference type="InterPro" id="IPR009323">
    <property type="entry name" value="DUF979"/>
</dbReference>
<dbReference type="Pfam" id="PF06166">
    <property type="entry name" value="DUF979"/>
    <property type="match status" value="1"/>
</dbReference>
<feature type="transmembrane region" description="Helical" evidence="1">
    <location>
        <begin position="232"/>
        <end position="251"/>
    </location>
</feature>
<feature type="transmembrane region" description="Helical" evidence="1">
    <location>
        <begin position="172"/>
        <end position="195"/>
    </location>
</feature>
<feature type="transmembrane region" description="Helical" evidence="1">
    <location>
        <begin position="300"/>
        <end position="318"/>
    </location>
</feature>
<comment type="caution">
    <text evidence="2">The sequence shown here is derived from an EMBL/GenBank/DDBJ whole genome shotgun (WGS) entry which is preliminary data.</text>
</comment>